<evidence type="ECO:0000313" key="2">
    <source>
        <dbReference type="EMBL" id="KAF2428958.1"/>
    </source>
</evidence>
<dbReference type="EMBL" id="MU007051">
    <property type="protein sequence ID" value="KAF2428958.1"/>
    <property type="molecule type" value="Genomic_DNA"/>
</dbReference>
<evidence type="ECO:0000256" key="1">
    <source>
        <dbReference type="SAM" id="MobiDB-lite"/>
    </source>
</evidence>
<feature type="non-terminal residue" evidence="2">
    <location>
        <position position="133"/>
    </location>
</feature>
<evidence type="ECO:0000313" key="3">
    <source>
        <dbReference type="Proteomes" id="UP000800235"/>
    </source>
</evidence>
<gene>
    <name evidence="2" type="ORF">EJ08DRAFT_553268</name>
</gene>
<accession>A0A9P4NPD7</accession>
<dbReference type="Proteomes" id="UP000800235">
    <property type="component" value="Unassembled WGS sequence"/>
</dbReference>
<feature type="compositionally biased region" description="Basic and acidic residues" evidence="1">
    <location>
        <begin position="110"/>
        <end position="120"/>
    </location>
</feature>
<organism evidence="2 3">
    <name type="scientific">Tothia fuscella</name>
    <dbReference type="NCBI Taxonomy" id="1048955"/>
    <lineage>
        <taxon>Eukaryota</taxon>
        <taxon>Fungi</taxon>
        <taxon>Dikarya</taxon>
        <taxon>Ascomycota</taxon>
        <taxon>Pezizomycotina</taxon>
        <taxon>Dothideomycetes</taxon>
        <taxon>Pleosporomycetidae</taxon>
        <taxon>Venturiales</taxon>
        <taxon>Cylindrosympodiaceae</taxon>
        <taxon>Tothia</taxon>
    </lineage>
</organism>
<proteinExistence type="predicted"/>
<sequence length="133" mass="14172">SDPHTGGDLSDMAVHGTKIPNDAGKMNLIPSVPRPDQVDPNPSGLGSATLAGAADNATDIPRRNKDVDLTDEIITGTGDQMPPAVESKRLHMGANEPFSKGHDRLHKHARQTESDLERYQGEGVEMDAVPGEE</sequence>
<feature type="non-terminal residue" evidence="2">
    <location>
        <position position="1"/>
    </location>
</feature>
<name>A0A9P4NPD7_9PEZI</name>
<dbReference type="AlphaFoldDB" id="A0A9P4NPD7"/>
<feature type="region of interest" description="Disordered" evidence="1">
    <location>
        <begin position="1"/>
        <end position="133"/>
    </location>
</feature>
<keyword evidence="3" id="KW-1185">Reference proteome</keyword>
<protein>
    <submittedName>
        <fullName evidence="2">Uncharacterized protein</fullName>
    </submittedName>
</protein>
<reference evidence="2" key="1">
    <citation type="journal article" date="2020" name="Stud. Mycol.">
        <title>101 Dothideomycetes genomes: a test case for predicting lifestyles and emergence of pathogens.</title>
        <authorList>
            <person name="Haridas S."/>
            <person name="Albert R."/>
            <person name="Binder M."/>
            <person name="Bloem J."/>
            <person name="Labutti K."/>
            <person name="Salamov A."/>
            <person name="Andreopoulos B."/>
            <person name="Baker S."/>
            <person name="Barry K."/>
            <person name="Bills G."/>
            <person name="Bluhm B."/>
            <person name="Cannon C."/>
            <person name="Castanera R."/>
            <person name="Culley D."/>
            <person name="Daum C."/>
            <person name="Ezra D."/>
            <person name="Gonzalez J."/>
            <person name="Henrissat B."/>
            <person name="Kuo A."/>
            <person name="Liang C."/>
            <person name="Lipzen A."/>
            <person name="Lutzoni F."/>
            <person name="Magnuson J."/>
            <person name="Mondo S."/>
            <person name="Nolan M."/>
            <person name="Ohm R."/>
            <person name="Pangilinan J."/>
            <person name="Park H.-J."/>
            <person name="Ramirez L."/>
            <person name="Alfaro M."/>
            <person name="Sun H."/>
            <person name="Tritt A."/>
            <person name="Yoshinaga Y."/>
            <person name="Zwiers L.-H."/>
            <person name="Turgeon B."/>
            <person name="Goodwin S."/>
            <person name="Spatafora J."/>
            <person name="Crous P."/>
            <person name="Grigoriev I."/>
        </authorList>
    </citation>
    <scope>NUCLEOTIDE SEQUENCE</scope>
    <source>
        <strain evidence="2">CBS 130266</strain>
    </source>
</reference>
<feature type="compositionally biased region" description="Low complexity" evidence="1">
    <location>
        <begin position="43"/>
        <end position="54"/>
    </location>
</feature>
<dbReference type="OrthoDB" id="5416172at2759"/>
<comment type="caution">
    <text evidence="2">The sequence shown here is derived from an EMBL/GenBank/DDBJ whole genome shotgun (WGS) entry which is preliminary data.</text>
</comment>